<evidence type="ECO:0000256" key="5">
    <source>
        <dbReference type="SAM" id="MobiDB-lite"/>
    </source>
</evidence>
<feature type="compositionally biased region" description="Pro residues" evidence="5">
    <location>
        <begin position="224"/>
        <end position="233"/>
    </location>
</feature>
<dbReference type="SUPFAM" id="SSF57667">
    <property type="entry name" value="beta-beta-alpha zinc fingers"/>
    <property type="match status" value="1"/>
</dbReference>
<feature type="region of interest" description="Disordered" evidence="5">
    <location>
        <begin position="191"/>
        <end position="244"/>
    </location>
</feature>
<feature type="domain" description="C2H2-type" evidence="6">
    <location>
        <begin position="50"/>
        <end position="83"/>
    </location>
</feature>
<evidence type="ECO:0000256" key="2">
    <source>
        <dbReference type="ARBA" id="ARBA00022771"/>
    </source>
</evidence>
<dbReference type="STRING" id="42251.A0A2T6ZQW8"/>
<keyword evidence="2 4" id="KW-0863">Zinc-finger</keyword>
<evidence type="ECO:0000259" key="6">
    <source>
        <dbReference type="PROSITE" id="PS50157"/>
    </source>
</evidence>
<proteinExistence type="predicted"/>
<dbReference type="GO" id="GO:0008270">
    <property type="term" value="F:zinc ion binding"/>
    <property type="evidence" value="ECO:0007669"/>
    <property type="project" value="UniProtKB-KW"/>
</dbReference>
<dbReference type="Gene3D" id="3.30.160.60">
    <property type="entry name" value="Classic Zinc Finger"/>
    <property type="match status" value="1"/>
</dbReference>
<dbReference type="EMBL" id="NESQ01000137">
    <property type="protein sequence ID" value="PUU77866.1"/>
    <property type="molecule type" value="Genomic_DNA"/>
</dbReference>
<dbReference type="PROSITE" id="PS50157">
    <property type="entry name" value="ZINC_FINGER_C2H2_2"/>
    <property type="match status" value="1"/>
</dbReference>
<dbReference type="InterPro" id="IPR013087">
    <property type="entry name" value="Znf_C2H2_type"/>
</dbReference>
<evidence type="ECO:0000313" key="8">
    <source>
        <dbReference type="Proteomes" id="UP000244722"/>
    </source>
</evidence>
<dbReference type="AlphaFoldDB" id="A0A2T6ZQW8"/>
<feature type="region of interest" description="Disordered" evidence="5">
    <location>
        <begin position="115"/>
        <end position="135"/>
    </location>
</feature>
<protein>
    <recommendedName>
        <fullName evidence="6">C2H2-type domain-containing protein</fullName>
    </recommendedName>
</protein>
<evidence type="ECO:0000256" key="1">
    <source>
        <dbReference type="ARBA" id="ARBA00022723"/>
    </source>
</evidence>
<dbReference type="InterPro" id="IPR036236">
    <property type="entry name" value="Znf_C2H2_sf"/>
</dbReference>
<dbReference type="FunFam" id="3.30.160.60:FF:000446">
    <property type="entry name" value="Zinc finger protein"/>
    <property type="match status" value="1"/>
</dbReference>
<dbReference type="OrthoDB" id="1095242at2759"/>
<reference evidence="7 8" key="1">
    <citation type="submission" date="2017-04" db="EMBL/GenBank/DDBJ databases">
        <title>Draft genome sequence of Tuber borchii Vittad., a whitish edible truffle.</title>
        <authorList>
            <consortium name="DOE Joint Genome Institute"/>
            <person name="Murat C."/>
            <person name="Kuo A."/>
            <person name="Barry K.W."/>
            <person name="Clum A."/>
            <person name="Dockter R.B."/>
            <person name="Fauchery L."/>
            <person name="Iotti M."/>
            <person name="Kohler A."/>
            <person name="Labutti K."/>
            <person name="Lindquist E.A."/>
            <person name="Lipzen A."/>
            <person name="Ohm R.A."/>
            <person name="Wang M."/>
            <person name="Grigoriev I.V."/>
            <person name="Zambonelli A."/>
            <person name="Martin F.M."/>
        </authorList>
    </citation>
    <scope>NUCLEOTIDE SEQUENCE [LARGE SCALE GENOMIC DNA]</scope>
    <source>
        <strain evidence="7 8">Tbo3840</strain>
    </source>
</reference>
<evidence type="ECO:0000256" key="3">
    <source>
        <dbReference type="ARBA" id="ARBA00022833"/>
    </source>
</evidence>
<name>A0A2T6ZQW8_TUBBO</name>
<keyword evidence="1" id="KW-0479">Metal-binding</keyword>
<comment type="caution">
    <text evidence="7">The sequence shown here is derived from an EMBL/GenBank/DDBJ whole genome shotgun (WGS) entry which is preliminary data.</text>
</comment>
<keyword evidence="8" id="KW-1185">Reference proteome</keyword>
<sequence length="244" mass="26981">MRGTKGDIVIKVEPDHQKTHPWHIPSGGRPLTRTENLKRYLRTQEQERPYICNHCNETFTQQGDLSLHHSTFAGDAKHNARKTVVWGAEGYMGGLKPRQDQQTSHLVQSQWPLAGSASSHDYDSTKSSHTATPEVPSQSLVVEFWDSMEFKPEAYASKLEPREDKQTSLLALSKSPLAGSALLHDYKATNSSSAATSQGDGRFKSSPPDSLSVVTHYPTYSSPRPLPYSPPPKIAGYHSSLASR</sequence>
<accession>A0A2T6ZQW8</accession>
<evidence type="ECO:0000313" key="7">
    <source>
        <dbReference type="EMBL" id="PUU77866.1"/>
    </source>
</evidence>
<dbReference type="Proteomes" id="UP000244722">
    <property type="component" value="Unassembled WGS sequence"/>
</dbReference>
<gene>
    <name evidence="7" type="ORF">B9Z19DRAFT_129941</name>
</gene>
<keyword evidence="3" id="KW-0862">Zinc</keyword>
<organism evidence="7 8">
    <name type="scientific">Tuber borchii</name>
    <name type="common">White truffle</name>
    <dbReference type="NCBI Taxonomy" id="42251"/>
    <lineage>
        <taxon>Eukaryota</taxon>
        <taxon>Fungi</taxon>
        <taxon>Dikarya</taxon>
        <taxon>Ascomycota</taxon>
        <taxon>Pezizomycotina</taxon>
        <taxon>Pezizomycetes</taxon>
        <taxon>Pezizales</taxon>
        <taxon>Tuberaceae</taxon>
        <taxon>Tuber</taxon>
    </lineage>
</organism>
<evidence type="ECO:0000256" key="4">
    <source>
        <dbReference type="PROSITE-ProRule" id="PRU00042"/>
    </source>
</evidence>